<accession>A0A168MN50</accession>
<evidence type="ECO:0000256" key="1">
    <source>
        <dbReference type="SAM" id="SignalP"/>
    </source>
</evidence>
<dbReference type="AlphaFoldDB" id="A0A168MN50"/>
<protein>
    <submittedName>
        <fullName evidence="2">Uncharacterized protein</fullName>
    </submittedName>
</protein>
<dbReference type="OrthoDB" id="1738994at2"/>
<proteinExistence type="predicted"/>
<feature type="signal peptide" evidence="1">
    <location>
        <begin position="1"/>
        <end position="27"/>
    </location>
</feature>
<feature type="chain" id="PRO_5007899102" evidence="1">
    <location>
        <begin position="28"/>
        <end position="315"/>
    </location>
</feature>
<evidence type="ECO:0000313" key="3">
    <source>
        <dbReference type="Proteomes" id="UP000077407"/>
    </source>
</evidence>
<dbReference type="RefSeq" id="WP_063556190.1">
    <property type="nucleotide sequence ID" value="NZ_LITT01000035.1"/>
</dbReference>
<keyword evidence="1" id="KW-0732">Signal</keyword>
<dbReference type="PATRIC" id="fig|1538.10.peg.2730"/>
<organism evidence="2 3">
    <name type="scientific">Clostridium ljungdahlii</name>
    <dbReference type="NCBI Taxonomy" id="1538"/>
    <lineage>
        <taxon>Bacteria</taxon>
        <taxon>Bacillati</taxon>
        <taxon>Bacillota</taxon>
        <taxon>Clostridia</taxon>
        <taxon>Eubacteriales</taxon>
        <taxon>Clostridiaceae</taxon>
        <taxon>Clostridium</taxon>
    </lineage>
</organism>
<sequence>MLKRNLKIISALALVVSIGTGFTTVNAASLSNKTGKSVYCSSKNFKTKNNENFLKTKLDPLVTAGTITQDQETAALNLLTPSKTDKKSNTQNLLKSKLDTLVTAGTITQDQETAVLNLFTSSSTDTGNKNTKNSLKSKLDSLVTAGTITQDQETAIKNLFTSNKGTQAKKEKSTGSLKTTLDSLVTAGTITQDQETAILNSSSQEKSERKAEMDKIKNMTQTERKAYFQSKKTLGKTNFLDSLVTSGTITKDQETAIKNLLTSNKNANVQAKKEKFTNLLKTKFDTLVTSGTITQDQETAMINALTVSTSKSTKN</sequence>
<name>A0A168MN50_9CLOT</name>
<dbReference type="EMBL" id="LITT01000035">
    <property type="protein sequence ID" value="OAA84927.1"/>
    <property type="molecule type" value="Genomic_DNA"/>
</dbReference>
<gene>
    <name evidence="2" type="ORF">WY13_02830</name>
</gene>
<comment type="caution">
    <text evidence="2">The sequence shown here is derived from an EMBL/GenBank/DDBJ whole genome shotgun (WGS) entry which is preliminary data.</text>
</comment>
<dbReference type="Proteomes" id="UP000077407">
    <property type="component" value="Unassembled WGS sequence"/>
</dbReference>
<evidence type="ECO:0000313" key="2">
    <source>
        <dbReference type="EMBL" id="OAA84927.1"/>
    </source>
</evidence>
<reference evidence="2 3" key="1">
    <citation type="journal article" date="2015" name="Biotechnol. Bioeng.">
        <title>Genome sequence and phenotypic characterization of Caulobacter segnis.</title>
        <authorList>
            <person name="Patel S."/>
            <person name="Fletcher B."/>
            <person name="Scott D.C."/>
            <person name="Ely B."/>
        </authorList>
    </citation>
    <scope>NUCLEOTIDE SEQUENCE [LARGE SCALE GENOMIC DNA]</scope>
    <source>
        <strain evidence="2 3">ERI-2</strain>
    </source>
</reference>